<dbReference type="AlphaFoldDB" id="A0A8B2P1T9"/>
<reference evidence="2 3" key="1">
    <citation type="submission" date="2018-05" db="EMBL/GenBank/DDBJ databases">
        <title>Acuticoccus sediminis sp. nov., isolated from deep-sea sediment of Indian Ocean.</title>
        <authorList>
            <person name="Liu X."/>
            <person name="Lai Q."/>
            <person name="Du Y."/>
            <person name="Sun F."/>
            <person name="Zhang X."/>
            <person name="Wang S."/>
            <person name="Shao Z."/>
        </authorList>
    </citation>
    <scope>NUCLEOTIDE SEQUENCE [LARGE SCALE GENOMIC DNA]</scope>
    <source>
        <strain evidence="2 3">PTG4-2</strain>
    </source>
</reference>
<dbReference type="Gene3D" id="3.40.30.10">
    <property type="entry name" value="Glutaredoxin"/>
    <property type="match status" value="1"/>
</dbReference>
<sequence length="187" mass="20132">MSDLKALMPRDIVPAITADLVGGGTWSSAAPGGDPFTLVVFYRGLHCPICKTYLGTLEKLLPEFAKRGVKVVALSSDSAERAATAKEDWRLPEMTIGTVSLEAARSWGLYVSTSRGVTSIGIEEPALFSEPGIFILRPDSSLYFVSTQSMPFARPRFEEMLQAIDFVVAKDYPARGQVASLAEAAVA</sequence>
<dbReference type="SUPFAM" id="SSF52833">
    <property type="entry name" value="Thioredoxin-like"/>
    <property type="match status" value="1"/>
</dbReference>
<dbReference type="CDD" id="cd02970">
    <property type="entry name" value="PRX_like2"/>
    <property type="match status" value="1"/>
</dbReference>
<comment type="caution">
    <text evidence="2">The sequence shown here is derived from an EMBL/GenBank/DDBJ whole genome shotgun (WGS) entry which is preliminary data.</text>
</comment>
<dbReference type="InterPro" id="IPR036249">
    <property type="entry name" value="Thioredoxin-like_sf"/>
</dbReference>
<proteinExistence type="predicted"/>
<gene>
    <name evidence="2" type="ORF">DLJ53_05495</name>
</gene>
<dbReference type="EMBL" id="QHHQ01000001">
    <property type="protein sequence ID" value="RAI03924.1"/>
    <property type="molecule type" value="Genomic_DNA"/>
</dbReference>
<evidence type="ECO:0000259" key="1">
    <source>
        <dbReference type="PROSITE" id="PS51352"/>
    </source>
</evidence>
<dbReference type="InterPro" id="IPR013766">
    <property type="entry name" value="Thioredoxin_domain"/>
</dbReference>
<name>A0A8B2P1T9_9HYPH</name>
<dbReference type="PROSITE" id="PS51352">
    <property type="entry name" value="THIOREDOXIN_2"/>
    <property type="match status" value="1"/>
</dbReference>
<dbReference type="InterPro" id="IPR000866">
    <property type="entry name" value="AhpC/TSA"/>
</dbReference>
<organism evidence="2 3">
    <name type="scientific">Acuticoccus sediminis</name>
    <dbReference type="NCBI Taxonomy" id="2184697"/>
    <lineage>
        <taxon>Bacteria</taxon>
        <taxon>Pseudomonadati</taxon>
        <taxon>Pseudomonadota</taxon>
        <taxon>Alphaproteobacteria</taxon>
        <taxon>Hyphomicrobiales</taxon>
        <taxon>Amorphaceae</taxon>
        <taxon>Acuticoccus</taxon>
    </lineage>
</organism>
<keyword evidence="3" id="KW-1185">Reference proteome</keyword>
<evidence type="ECO:0000313" key="3">
    <source>
        <dbReference type="Proteomes" id="UP000249590"/>
    </source>
</evidence>
<accession>A0A8B2P1T9</accession>
<dbReference type="RefSeq" id="WP_111343002.1">
    <property type="nucleotide sequence ID" value="NZ_JAIWKD010000001.1"/>
</dbReference>
<feature type="domain" description="Thioredoxin" evidence="1">
    <location>
        <begin position="7"/>
        <end position="169"/>
    </location>
</feature>
<dbReference type="OrthoDB" id="9809746at2"/>
<dbReference type="GO" id="GO:0016491">
    <property type="term" value="F:oxidoreductase activity"/>
    <property type="evidence" value="ECO:0007669"/>
    <property type="project" value="InterPro"/>
</dbReference>
<evidence type="ECO:0000313" key="2">
    <source>
        <dbReference type="EMBL" id="RAI03924.1"/>
    </source>
</evidence>
<dbReference type="Proteomes" id="UP000249590">
    <property type="component" value="Unassembled WGS sequence"/>
</dbReference>
<dbReference type="GO" id="GO:0016209">
    <property type="term" value="F:antioxidant activity"/>
    <property type="evidence" value="ECO:0007669"/>
    <property type="project" value="InterPro"/>
</dbReference>
<dbReference type="Pfam" id="PF00578">
    <property type="entry name" value="AhpC-TSA"/>
    <property type="match status" value="1"/>
</dbReference>
<protein>
    <submittedName>
        <fullName evidence="2">Alkyl hydroperoxide reductase</fullName>
    </submittedName>
</protein>